<organism evidence="3 4">
    <name type="scientific">Agromyces mariniharenae</name>
    <dbReference type="NCBI Taxonomy" id="2604423"/>
    <lineage>
        <taxon>Bacteria</taxon>
        <taxon>Bacillati</taxon>
        <taxon>Actinomycetota</taxon>
        <taxon>Actinomycetes</taxon>
        <taxon>Micrococcales</taxon>
        <taxon>Microbacteriaceae</taxon>
        <taxon>Agromyces</taxon>
    </lineage>
</organism>
<feature type="compositionally biased region" description="Basic and acidic residues" evidence="1">
    <location>
        <begin position="35"/>
        <end position="54"/>
    </location>
</feature>
<name>A0A5S4UYG7_9MICO</name>
<reference evidence="3 4" key="1">
    <citation type="submission" date="2019-08" db="EMBL/GenBank/DDBJ databases">
        <authorList>
            <person name="Hu J."/>
        </authorList>
    </citation>
    <scope>NUCLEOTIDE SEQUENCE [LARGE SCALE GENOMIC DNA]</scope>
    <source>
        <strain evidence="3 4">NEAU-184</strain>
    </source>
</reference>
<dbReference type="Proteomes" id="UP000325243">
    <property type="component" value="Unassembled WGS sequence"/>
</dbReference>
<feature type="region of interest" description="Disordered" evidence="1">
    <location>
        <begin position="26"/>
        <end position="61"/>
    </location>
</feature>
<dbReference type="RefSeq" id="WP_148734848.1">
    <property type="nucleotide sequence ID" value="NZ_VSSB01000002.1"/>
</dbReference>
<keyword evidence="2" id="KW-0472">Membrane</keyword>
<evidence type="ECO:0000313" key="3">
    <source>
        <dbReference type="EMBL" id="TYL50749.1"/>
    </source>
</evidence>
<evidence type="ECO:0000256" key="1">
    <source>
        <dbReference type="SAM" id="MobiDB-lite"/>
    </source>
</evidence>
<dbReference type="AlphaFoldDB" id="A0A5S4UYG7"/>
<keyword evidence="2" id="KW-1133">Transmembrane helix</keyword>
<accession>A0A5S4UYG7</accession>
<proteinExistence type="predicted"/>
<evidence type="ECO:0000313" key="4">
    <source>
        <dbReference type="Proteomes" id="UP000325243"/>
    </source>
</evidence>
<evidence type="ECO:0000256" key="2">
    <source>
        <dbReference type="SAM" id="Phobius"/>
    </source>
</evidence>
<sequence length="61" mass="6587">MDPLWWIAGLGIIGIIVVLLARARRSSRTPSEDAAAERAAHEKARREHEGRDRIGPGGGSV</sequence>
<comment type="caution">
    <text evidence="3">The sequence shown here is derived from an EMBL/GenBank/DDBJ whole genome shotgun (WGS) entry which is preliminary data.</text>
</comment>
<keyword evidence="2" id="KW-0812">Transmembrane</keyword>
<dbReference type="EMBL" id="VSSB01000002">
    <property type="protein sequence ID" value="TYL50749.1"/>
    <property type="molecule type" value="Genomic_DNA"/>
</dbReference>
<feature type="transmembrane region" description="Helical" evidence="2">
    <location>
        <begin position="6"/>
        <end position="23"/>
    </location>
</feature>
<protein>
    <submittedName>
        <fullName evidence="3">Uncharacterized protein</fullName>
    </submittedName>
</protein>
<keyword evidence="4" id="KW-1185">Reference proteome</keyword>
<gene>
    <name evidence="3" type="ORF">FYC51_16470</name>
</gene>